<proteinExistence type="predicted"/>
<feature type="compositionally biased region" description="Polar residues" evidence="1">
    <location>
        <begin position="16"/>
        <end position="27"/>
    </location>
</feature>
<evidence type="ECO:0000256" key="1">
    <source>
        <dbReference type="SAM" id="MobiDB-lite"/>
    </source>
</evidence>
<feature type="region of interest" description="Disordered" evidence="1">
    <location>
        <begin position="1"/>
        <end position="62"/>
    </location>
</feature>
<dbReference type="EMBL" id="CP146275">
    <property type="protein sequence ID" value="WWT34008.1"/>
    <property type="molecule type" value="Genomic_DNA"/>
</dbReference>
<protein>
    <submittedName>
        <fullName evidence="2">Uncharacterized protein</fullName>
    </submittedName>
</protein>
<accession>A0ABZ2I2C1</accession>
<gene>
    <name evidence="2" type="ORF">V6617_05980</name>
</gene>
<dbReference type="RefSeq" id="WP_338609751.1">
    <property type="nucleotide sequence ID" value="NZ_CP146275.1"/>
</dbReference>
<organism evidence="2 3">
    <name type="scientific">Pelagibacterium nitratireducens</name>
    <dbReference type="NCBI Taxonomy" id="1046114"/>
    <lineage>
        <taxon>Bacteria</taxon>
        <taxon>Pseudomonadati</taxon>
        <taxon>Pseudomonadota</taxon>
        <taxon>Alphaproteobacteria</taxon>
        <taxon>Hyphomicrobiales</taxon>
        <taxon>Devosiaceae</taxon>
        <taxon>Pelagibacterium</taxon>
    </lineage>
</organism>
<dbReference type="Proteomes" id="UP001369958">
    <property type="component" value="Chromosome"/>
</dbReference>
<name>A0ABZ2I2C1_9HYPH</name>
<keyword evidence="3" id="KW-1185">Reference proteome</keyword>
<sequence length="62" mass="6998">MAKNTGDGYRRGAVTGRTQFQHENGNWQKRDERTGQFMDRKQSDGPFKGVAKEPDGRDTPNA</sequence>
<feature type="compositionally biased region" description="Basic and acidic residues" evidence="1">
    <location>
        <begin position="50"/>
        <end position="62"/>
    </location>
</feature>
<feature type="compositionally biased region" description="Basic and acidic residues" evidence="1">
    <location>
        <begin position="28"/>
        <end position="43"/>
    </location>
</feature>
<evidence type="ECO:0000313" key="2">
    <source>
        <dbReference type="EMBL" id="WWT34008.1"/>
    </source>
</evidence>
<evidence type="ECO:0000313" key="3">
    <source>
        <dbReference type="Proteomes" id="UP001369958"/>
    </source>
</evidence>
<reference evidence="2 3" key="1">
    <citation type="submission" date="2024-02" db="EMBL/GenBank/DDBJ databases">
        <title>Complete genome sequence of Pelagibacterium nitratireducens ZH15.</title>
        <authorList>
            <person name="Zhao L.H."/>
        </authorList>
    </citation>
    <scope>NUCLEOTIDE SEQUENCE [LARGE SCALE GENOMIC DNA]</scope>
    <source>
        <strain evidence="2 3">ZH15</strain>
    </source>
</reference>